<evidence type="ECO:0000256" key="5">
    <source>
        <dbReference type="ARBA" id="ARBA00022692"/>
    </source>
</evidence>
<feature type="transmembrane region" description="Helical" evidence="10">
    <location>
        <begin position="207"/>
        <end position="227"/>
    </location>
</feature>
<feature type="transmembrane region" description="Helical" evidence="10">
    <location>
        <begin position="43"/>
        <end position="61"/>
    </location>
</feature>
<protein>
    <submittedName>
        <fullName evidence="11">Electron transport complex protein RnfD</fullName>
    </submittedName>
</protein>
<dbReference type="GO" id="GO:0022900">
    <property type="term" value="P:electron transport chain"/>
    <property type="evidence" value="ECO:0007669"/>
    <property type="project" value="InterPro"/>
</dbReference>
<name>A0A3B1APK2_9ZZZZ</name>
<keyword evidence="2" id="KW-0597">Phosphoprotein</keyword>
<organism evidence="11">
    <name type="scientific">hydrothermal vent metagenome</name>
    <dbReference type="NCBI Taxonomy" id="652676"/>
    <lineage>
        <taxon>unclassified sequences</taxon>
        <taxon>metagenomes</taxon>
        <taxon>ecological metagenomes</taxon>
    </lineage>
</organism>
<evidence type="ECO:0000256" key="4">
    <source>
        <dbReference type="ARBA" id="ARBA00022643"/>
    </source>
</evidence>
<dbReference type="GO" id="GO:0055085">
    <property type="term" value="P:transmembrane transport"/>
    <property type="evidence" value="ECO:0007669"/>
    <property type="project" value="InterPro"/>
</dbReference>
<feature type="transmembrane region" description="Helical" evidence="10">
    <location>
        <begin position="293"/>
        <end position="310"/>
    </location>
</feature>
<dbReference type="Pfam" id="PF03116">
    <property type="entry name" value="NQR2_RnfD_RnfE"/>
    <property type="match status" value="1"/>
</dbReference>
<gene>
    <name evidence="11" type="ORF">MNBD_GAMMA21-1565</name>
</gene>
<dbReference type="PANTHER" id="PTHR30578">
    <property type="entry name" value="ELECTRON TRANSPORT COMPLEX PROTEIN RNFD"/>
    <property type="match status" value="1"/>
</dbReference>
<evidence type="ECO:0000313" key="11">
    <source>
        <dbReference type="EMBL" id="VAW95864.1"/>
    </source>
</evidence>
<evidence type="ECO:0000256" key="2">
    <source>
        <dbReference type="ARBA" id="ARBA00022553"/>
    </source>
</evidence>
<feature type="transmembrane region" description="Helical" evidence="10">
    <location>
        <begin position="20"/>
        <end position="37"/>
    </location>
</feature>
<evidence type="ECO:0000256" key="8">
    <source>
        <dbReference type="ARBA" id="ARBA00022989"/>
    </source>
</evidence>
<keyword evidence="6" id="KW-1278">Translocase</keyword>
<dbReference type="AlphaFoldDB" id="A0A3B1APK2"/>
<reference evidence="11" key="1">
    <citation type="submission" date="2018-06" db="EMBL/GenBank/DDBJ databases">
        <authorList>
            <person name="Zhirakovskaya E."/>
        </authorList>
    </citation>
    <scope>NUCLEOTIDE SEQUENCE</scope>
</reference>
<keyword evidence="1" id="KW-0813">Transport</keyword>
<keyword evidence="8 10" id="KW-1133">Transmembrane helix</keyword>
<dbReference type="InterPro" id="IPR004338">
    <property type="entry name" value="NqrB/RnfD"/>
</dbReference>
<dbReference type="HAMAP" id="MF_00462">
    <property type="entry name" value="RsxD_RnfD"/>
    <property type="match status" value="1"/>
</dbReference>
<dbReference type="PANTHER" id="PTHR30578:SF0">
    <property type="entry name" value="ION-TRANSLOCATING OXIDOREDUCTASE COMPLEX SUBUNIT D"/>
    <property type="match status" value="1"/>
</dbReference>
<keyword evidence="9 10" id="KW-0472">Membrane</keyword>
<dbReference type="GO" id="GO:0005886">
    <property type="term" value="C:plasma membrane"/>
    <property type="evidence" value="ECO:0007669"/>
    <property type="project" value="TreeGrafter"/>
</dbReference>
<feature type="transmembrane region" description="Helical" evidence="10">
    <location>
        <begin position="316"/>
        <end position="334"/>
    </location>
</feature>
<keyword evidence="4" id="KW-0288">FMN</keyword>
<feature type="transmembrane region" description="Helical" evidence="10">
    <location>
        <begin position="68"/>
        <end position="88"/>
    </location>
</feature>
<feature type="transmembrane region" description="Helical" evidence="10">
    <location>
        <begin position="266"/>
        <end position="286"/>
    </location>
</feature>
<dbReference type="NCBIfam" id="NF002011">
    <property type="entry name" value="PRK00816.1"/>
    <property type="match status" value="1"/>
</dbReference>
<evidence type="ECO:0000256" key="1">
    <source>
        <dbReference type="ARBA" id="ARBA00022448"/>
    </source>
</evidence>
<accession>A0A3B1APK2</accession>
<keyword evidence="7" id="KW-0249">Electron transport</keyword>
<evidence type="ECO:0000256" key="9">
    <source>
        <dbReference type="ARBA" id="ARBA00023136"/>
    </source>
</evidence>
<evidence type="ECO:0000256" key="10">
    <source>
        <dbReference type="SAM" id="Phobius"/>
    </source>
</evidence>
<dbReference type="InterPro" id="IPR011303">
    <property type="entry name" value="RnfD_bac"/>
</dbReference>
<evidence type="ECO:0000256" key="3">
    <source>
        <dbReference type="ARBA" id="ARBA00022630"/>
    </source>
</evidence>
<evidence type="ECO:0000256" key="6">
    <source>
        <dbReference type="ARBA" id="ARBA00022967"/>
    </source>
</evidence>
<evidence type="ECO:0000256" key="7">
    <source>
        <dbReference type="ARBA" id="ARBA00022982"/>
    </source>
</evidence>
<dbReference type="NCBIfam" id="TIGR01946">
    <property type="entry name" value="rnfD"/>
    <property type="match status" value="1"/>
</dbReference>
<proteinExistence type="inferred from homology"/>
<sequence>MTTLHTSPHTNFSNSVTRMMLLVIVAMVPAMIAYVWFFGWGILINSALCIATAIGCEVAMLKLRHRPVIPFITDLSALVTALLIAFALPPIISWWLPVLATAFAIIIAKHLYGGLGYNPFNPAMAGYVVLLISFPKQMTAWLPANSDQPYILSFIENLRYNFFAELPATTSYDLITQATPLDVVEVQTGLGLSIDQIESGFVQMSGFFGVGWDWVSLMFLLGGLFLISKRVITWQIPVAMIATLALLSLIGYVFDQQANPDPLFHVLGGATMIGAFFIATDPVTASTTPRGRIYYGIGIAIITYVIRTWGNYPDGVAFGVLLMNIAVPTIDYYTKPKVFGQSNKNKDMD</sequence>
<dbReference type="EMBL" id="UOFR01000034">
    <property type="protein sequence ID" value="VAW95864.1"/>
    <property type="molecule type" value="Genomic_DNA"/>
</dbReference>
<keyword evidence="5 10" id="KW-0812">Transmembrane</keyword>
<feature type="transmembrane region" description="Helical" evidence="10">
    <location>
        <begin position="234"/>
        <end position="254"/>
    </location>
</feature>
<keyword evidence="3" id="KW-0285">Flavoprotein</keyword>